<dbReference type="Proteomes" id="UP001055879">
    <property type="component" value="Linkage Group LG02"/>
</dbReference>
<evidence type="ECO:0000313" key="1">
    <source>
        <dbReference type="EMBL" id="KAI3757040.1"/>
    </source>
</evidence>
<sequence>MALEIEIFSPIEKPRLRLFGAAASARGRPFVNIVELIASRRHFVVVIELPHVKCYDGEVEWTVNDDSLVTIEGQIDVGEIFSDVSSGLKRRRVQLCPTEQWSVSFYLPGPVEWWTASVFFTSSTVMELIVEREIPLAGLATTSAATSSSIVATTSAATTTYVVASISRATTSAVATTSAMASTSAVATTSAVASTSAAATTFAMASTSVLDGSTSPGVDDIDEMIAGWLI</sequence>
<reference evidence="1 2" key="2">
    <citation type="journal article" date="2022" name="Mol. Ecol. Resour.">
        <title>The genomes of chicory, endive, great burdock and yacon provide insights into Asteraceae paleo-polyploidization history and plant inulin production.</title>
        <authorList>
            <person name="Fan W."/>
            <person name="Wang S."/>
            <person name="Wang H."/>
            <person name="Wang A."/>
            <person name="Jiang F."/>
            <person name="Liu H."/>
            <person name="Zhao H."/>
            <person name="Xu D."/>
            <person name="Zhang Y."/>
        </authorList>
    </citation>
    <scope>NUCLEOTIDE SEQUENCE [LARGE SCALE GENOMIC DNA]</scope>
    <source>
        <strain evidence="2">cv. Niubang</strain>
    </source>
</reference>
<reference evidence="2" key="1">
    <citation type="journal article" date="2022" name="Mol. Ecol. Resour.">
        <title>The genomes of chicory, endive, great burdock and yacon provide insights into Asteraceae palaeo-polyploidization history and plant inulin production.</title>
        <authorList>
            <person name="Fan W."/>
            <person name="Wang S."/>
            <person name="Wang H."/>
            <person name="Wang A."/>
            <person name="Jiang F."/>
            <person name="Liu H."/>
            <person name="Zhao H."/>
            <person name="Xu D."/>
            <person name="Zhang Y."/>
        </authorList>
    </citation>
    <scope>NUCLEOTIDE SEQUENCE [LARGE SCALE GENOMIC DNA]</scope>
    <source>
        <strain evidence="2">cv. Niubang</strain>
    </source>
</reference>
<protein>
    <submittedName>
        <fullName evidence="1">Uncharacterized protein</fullName>
    </submittedName>
</protein>
<gene>
    <name evidence="1" type="ORF">L6452_04573</name>
</gene>
<comment type="caution">
    <text evidence="1">The sequence shown here is derived from an EMBL/GenBank/DDBJ whole genome shotgun (WGS) entry which is preliminary data.</text>
</comment>
<evidence type="ECO:0000313" key="2">
    <source>
        <dbReference type="Proteomes" id="UP001055879"/>
    </source>
</evidence>
<dbReference type="EMBL" id="CM042048">
    <property type="protein sequence ID" value="KAI3757040.1"/>
    <property type="molecule type" value="Genomic_DNA"/>
</dbReference>
<keyword evidence="2" id="KW-1185">Reference proteome</keyword>
<name>A0ACB9EED3_ARCLA</name>
<organism evidence="1 2">
    <name type="scientific">Arctium lappa</name>
    <name type="common">Greater burdock</name>
    <name type="synonym">Lappa major</name>
    <dbReference type="NCBI Taxonomy" id="4217"/>
    <lineage>
        <taxon>Eukaryota</taxon>
        <taxon>Viridiplantae</taxon>
        <taxon>Streptophyta</taxon>
        <taxon>Embryophyta</taxon>
        <taxon>Tracheophyta</taxon>
        <taxon>Spermatophyta</taxon>
        <taxon>Magnoliopsida</taxon>
        <taxon>eudicotyledons</taxon>
        <taxon>Gunneridae</taxon>
        <taxon>Pentapetalae</taxon>
        <taxon>asterids</taxon>
        <taxon>campanulids</taxon>
        <taxon>Asterales</taxon>
        <taxon>Asteraceae</taxon>
        <taxon>Carduoideae</taxon>
        <taxon>Cardueae</taxon>
        <taxon>Arctiinae</taxon>
        <taxon>Arctium</taxon>
    </lineage>
</organism>
<accession>A0ACB9EED3</accession>
<proteinExistence type="predicted"/>